<dbReference type="InterPro" id="IPR011009">
    <property type="entry name" value="Kinase-like_dom_sf"/>
</dbReference>
<dbReference type="GO" id="GO:0031932">
    <property type="term" value="C:TORC2 complex"/>
    <property type="evidence" value="ECO:0007669"/>
    <property type="project" value="TreeGrafter"/>
</dbReference>
<dbReference type="eggNOG" id="KOG0891">
    <property type="taxonomic scope" value="Eukaryota"/>
</dbReference>
<organism evidence="3 4">
    <name type="scientific">Sphaeroforma arctica JP610</name>
    <dbReference type="NCBI Taxonomy" id="667725"/>
    <lineage>
        <taxon>Eukaryota</taxon>
        <taxon>Ichthyosporea</taxon>
        <taxon>Ichthyophonida</taxon>
        <taxon>Sphaeroforma</taxon>
    </lineage>
</organism>
<dbReference type="OrthoDB" id="10065496at2759"/>
<dbReference type="PANTHER" id="PTHR11139">
    <property type="entry name" value="ATAXIA TELANGIECTASIA MUTATED ATM -RELATED"/>
    <property type="match status" value="1"/>
</dbReference>
<dbReference type="PANTHER" id="PTHR11139:SF119">
    <property type="entry name" value="SERINE_THREONINE-PROTEIN KINASE SMG1"/>
    <property type="match status" value="1"/>
</dbReference>
<feature type="compositionally biased region" description="Polar residues" evidence="1">
    <location>
        <begin position="922"/>
        <end position="933"/>
    </location>
</feature>
<dbReference type="Gene3D" id="3.30.1010.10">
    <property type="entry name" value="Phosphatidylinositol 3-kinase Catalytic Subunit, Chain A, domain 4"/>
    <property type="match status" value="1"/>
</dbReference>
<dbReference type="GO" id="GO:0031931">
    <property type="term" value="C:TORC1 complex"/>
    <property type="evidence" value="ECO:0007669"/>
    <property type="project" value="TreeGrafter"/>
</dbReference>
<dbReference type="InterPro" id="IPR000403">
    <property type="entry name" value="PI3/4_kinase_cat_dom"/>
</dbReference>
<dbReference type="SUPFAM" id="SSF56112">
    <property type="entry name" value="Protein kinase-like (PK-like)"/>
    <property type="match status" value="1"/>
</dbReference>
<sequence length="1511" mass="164731">MDTCAPLDLEGLHAWWTNYFPDTHTPTQANTHTHVQGDMPTHICPQTPAKAVGVFDWLQACAQFAAGRVEYALAIFTQVCVLLSNGAPDIPTNPATASDPDTPTWHGLSEKARALVLSYVRLQRRQCELILSVGVDTSPIECNEKIAPIQWRASVDVNTAMYSGVGMGQGSAMKQGDGTGHAAVGSTPQLFSVGTPSMPGVQVDAGTAVGVSEREESAHMRAIVRDQLTVWSDAADTTLSDNQWKGFMNGSASQSKSTKRDGNYGDGWAEFGLLSQLDVIGTRHIAHQLLQNTGSTHHTRTHAHMPTKHHTQPRTYSISGPSHPFMRDLAHTLGLATAMWGDWRGIAGLQQLGMLTLGSTGGSGQLSRNDLVTVLEEATTERNSNLNLKAIMWSTRMLSRSTAGHTRSSVPLARVMGVSNDVSSYGGINTVLATVTYLRNHGNPHMALSFLSRFRASAINSVSAHRSSAHLPSFESGTQSDTMTANVNASWLAVERARALYDVGRGQEAVHIVHEVLLGFPIDVMASRSMATSQKLRFRVRTGDNLTKDQDRLKAAVLMSLAQWLDDGQSSYTQPLRQLTAQIGLLNSNDWDTTAETSTPPHPHMTAQTHAQTHTPMHTYMSPEVIRSVLSFAAHLSPADADIRFAYASHCFALGKHAVEHVHTRGNRLVLGRTEWDALTTAVSGYLSTTTDGTDDTGAEREQHSTMCACTESPEAFVERGDAYVCKCGCGDCREGVCTTRLVVAIATVLQRVEWSMADQLHDTDKHIAPVAIDTHTNDTGKQWRITRKSLQIKLHALLSPHAHKHKHMHMHPPPHTHMHPPTHTTHSSTGNHVHADHSETALTSNGGVVCECGCVHMCVDSLVCVRDACITRTLSPLARAAAEYFTYLQITAGGVGGSDGSKNRTADSINRMKPSAHLGHTGTQASTHTQPNTHAHANANARIRSLVAPLRLLKLLVHFGPELAGVMTDGLETTPWVAWAAVVPQLLAQFSHPEQYVCDRIVALISRIGLVKPQAVVFAALAGAWSSRQLSESVREQFEVVVQSLRATHGSLVSGVETLMHQLAGLSQLPEERWRSVLGRLARDVAQRIHRLKSPLHRIAKSTHIGAHDKITIAENQCKAVLDPLVHELERLRDQTFCSTNENSGHTRPSYKSQSNHDRHFAHTYRERIESALQTLSFPCGSAVLDAAVVMASTKSSSGKISSSAASAKSDTPTLQSLLWGPFNDILESLNGQIRSSDRTRKRLKLADIAPGLVQANLSAVYLPLDRRVSGASLTEPSIYRFVDEVEILPTNTRPKKIKLWGSDGALYTYLYKGVEDMHLDQRIMQFLRVVNTLLGDTTLSSAGGLAGRLGNGSHGNEQDSLLSNLSSNLLYTNTYAVTPLGERCGLIQWVDGAVPLYSLYRRFQQRGIACGTIPSTAALRPSEQFWSLVGPALDKSGTSRNKSRDKWPQGVLYNAFCELAKTVPDSLVHNEMFTRAATPADWRRLCVSPPALHSLPLILMTYHTSQHCV</sequence>
<dbReference type="EMBL" id="KQ241785">
    <property type="protein sequence ID" value="KNC84141.1"/>
    <property type="molecule type" value="Genomic_DNA"/>
</dbReference>
<gene>
    <name evidence="3" type="ORF">SARC_03639</name>
</gene>
<dbReference type="GO" id="GO:0031929">
    <property type="term" value="P:TOR signaling"/>
    <property type="evidence" value="ECO:0007669"/>
    <property type="project" value="TreeGrafter"/>
</dbReference>
<reference evidence="3 4" key="1">
    <citation type="submission" date="2011-02" db="EMBL/GenBank/DDBJ databases">
        <title>The Genome Sequence of Sphaeroforma arctica JP610.</title>
        <authorList>
            <consortium name="The Broad Institute Genome Sequencing Platform"/>
            <person name="Russ C."/>
            <person name="Cuomo C."/>
            <person name="Young S.K."/>
            <person name="Zeng Q."/>
            <person name="Gargeya S."/>
            <person name="Alvarado L."/>
            <person name="Berlin A."/>
            <person name="Chapman S.B."/>
            <person name="Chen Z."/>
            <person name="Freedman E."/>
            <person name="Gellesch M."/>
            <person name="Goldberg J."/>
            <person name="Griggs A."/>
            <person name="Gujja S."/>
            <person name="Heilman E."/>
            <person name="Heiman D."/>
            <person name="Howarth C."/>
            <person name="Mehta T."/>
            <person name="Neiman D."/>
            <person name="Pearson M."/>
            <person name="Roberts A."/>
            <person name="Saif S."/>
            <person name="Shea T."/>
            <person name="Shenoy N."/>
            <person name="Sisk P."/>
            <person name="Stolte C."/>
            <person name="Sykes S."/>
            <person name="White J."/>
            <person name="Yandava C."/>
            <person name="Burger G."/>
            <person name="Gray M.W."/>
            <person name="Holland P.W.H."/>
            <person name="King N."/>
            <person name="Lang F.B.F."/>
            <person name="Roger A.J."/>
            <person name="Ruiz-Trillo I."/>
            <person name="Haas B."/>
            <person name="Nusbaum C."/>
            <person name="Birren B."/>
        </authorList>
    </citation>
    <scope>NUCLEOTIDE SEQUENCE [LARGE SCALE GENOMIC DNA]</scope>
    <source>
        <strain evidence="3 4">JP610</strain>
    </source>
</reference>
<dbReference type="GO" id="GO:0004674">
    <property type="term" value="F:protein serine/threonine kinase activity"/>
    <property type="evidence" value="ECO:0007669"/>
    <property type="project" value="TreeGrafter"/>
</dbReference>
<evidence type="ECO:0000313" key="3">
    <source>
        <dbReference type="EMBL" id="KNC84141.1"/>
    </source>
</evidence>
<feature type="region of interest" description="Disordered" evidence="1">
    <location>
        <begin position="914"/>
        <end position="933"/>
    </location>
</feature>
<feature type="compositionally biased region" description="Basic residues" evidence="1">
    <location>
        <begin position="297"/>
        <end position="312"/>
    </location>
</feature>
<keyword evidence="4" id="KW-1185">Reference proteome</keyword>
<feature type="region of interest" description="Disordered" evidence="1">
    <location>
        <begin position="297"/>
        <end position="317"/>
    </location>
</feature>
<dbReference type="PROSITE" id="PS50290">
    <property type="entry name" value="PI3_4_KINASE_3"/>
    <property type="match status" value="1"/>
</dbReference>
<evidence type="ECO:0000313" key="4">
    <source>
        <dbReference type="Proteomes" id="UP000054560"/>
    </source>
</evidence>
<dbReference type="GO" id="GO:0016242">
    <property type="term" value="P:negative regulation of macroautophagy"/>
    <property type="evidence" value="ECO:0007669"/>
    <property type="project" value="TreeGrafter"/>
</dbReference>
<dbReference type="GeneID" id="25904143"/>
<proteinExistence type="predicted"/>
<dbReference type="Proteomes" id="UP000054560">
    <property type="component" value="Unassembled WGS sequence"/>
</dbReference>
<dbReference type="STRING" id="667725.A0A0L0G5P5"/>
<evidence type="ECO:0000256" key="1">
    <source>
        <dbReference type="SAM" id="MobiDB-lite"/>
    </source>
</evidence>
<name>A0A0L0G5P5_9EUKA</name>
<dbReference type="RefSeq" id="XP_014158043.1">
    <property type="nucleotide sequence ID" value="XM_014302568.1"/>
</dbReference>
<dbReference type="GO" id="GO:0005634">
    <property type="term" value="C:nucleus"/>
    <property type="evidence" value="ECO:0007669"/>
    <property type="project" value="TreeGrafter"/>
</dbReference>
<dbReference type="Pfam" id="PF00454">
    <property type="entry name" value="PI3_PI4_kinase"/>
    <property type="match status" value="1"/>
</dbReference>
<dbReference type="InterPro" id="IPR050517">
    <property type="entry name" value="DDR_Repair_Kinase"/>
</dbReference>
<dbReference type="GO" id="GO:0005737">
    <property type="term" value="C:cytoplasm"/>
    <property type="evidence" value="ECO:0007669"/>
    <property type="project" value="TreeGrafter"/>
</dbReference>
<accession>A0A0L0G5P5</accession>
<evidence type="ECO:0000259" key="2">
    <source>
        <dbReference type="PROSITE" id="PS50290"/>
    </source>
</evidence>
<feature type="domain" description="PI3K/PI4K catalytic" evidence="2">
    <location>
        <begin position="1283"/>
        <end position="1511"/>
    </location>
</feature>
<protein>
    <recommendedName>
        <fullName evidence="2">PI3K/PI4K catalytic domain-containing protein</fullName>
    </recommendedName>
</protein>